<proteinExistence type="predicted"/>
<sequence length="46" mass="5198">MSLWDYRVAYLEESEPVHFPSWVSLSTNGSMRFDEGFAADGGCVRP</sequence>
<organism evidence="1 2">
    <name type="scientific">Gossypium harknessii</name>
    <dbReference type="NCBI Taxonomy" id="34285"/>
    <lineage>
        <taxon>Eukaryota</taxon>
        <taxon>Viridiplantae</taxon>
        <taxon>Streptophyta</taxon>
        <taxon>Embryophyta</taxon>
        <taxon>Tracheophyta</taxon>
        <taxon>Spermatophyta</taxon>
        <taxon>Magnoliopsida</taxon>
        <taxon>eudicotyledons</taxon>
        <taxon>Gunneridae</taxon>
        <taxon>Pentapetalae</taxon>
        <taxon>rosids</taxon>
        <taxon>malvids</taxon>
        <taxon>Malvales</taxon>
        <taxon>Malvaceae</taxon>
        <taxon>Malvoideae</taxon>
        <taxon>Gossypium</taxon>
    </lineage>
</organism>
<evidence type="ECO:0000313" key="2">
    <source>
        <dbReference type="Proteomes" id="UP000593560"/>
    </source>
</evidence>
<gene>
    <name evidence="1" type="ORF">Gohar_011723</name>
</gene>
<protein>
    <submittedName>
        <fullName evidence="1">Uncharacterized protein</fullName>
    </submittedName>
</protein>
<name>A0A7J9GUT6_9ROSI</name>
<comment type="caution">
    <text evidence="1">The sequence shown here is derived from an EMBL/GenBank/DDBJ whole genome shotgun (WGS) entry which is preliminary data.</text>
</comment>
<dbReference type="Proteomes" id="UP000593560">
    <property type="component" value="Unassembled WGS sequence"/>
</dbReference>
<reference evidence="1 2" key="1">
    <citation type="journal article" date="2019" name="Genome Biol. Evol.">
        <title>Insights into the evolution of the New World diploid cottons (Gossypium, subgenus Houzingenia) based on genome sequencing.</title>
        <authorList>
            <person name="Grover C.E."/>
            <person name="Arick M.A. 2nd"/>
            <person name="Thrash A."/>
            <person name="Conover J.L."/>
            <person name="Sanders W.S."/>
            <person name="Peterson D.G."/>
            <person name="Frelichowski J.E."/>
            <person name="Scheffler J.A."/>
            <person name="Scheffler B.E."/>
            <person name="Wendel J.F."/>
        </authorList>
    </citation>
    <scope>NUCLEOTIDE SEQUENCE [LARGE SCALE GENOMIC DNA]</scope>
    <source>
        <strain evidence="1">0</strain>
        <tissue evidence="1">Leaf</tissue>
    </source>
</reference>
<evidence type="ECO:0000313" key="1">
    <source>
        <dbReference type="EMBL" id="MBA0801351.1"/>
    </source>
</evidence>
<keyword evidence="2" id="KW-1185">Reference proteome</keyword>
<dbReference type="EMBL" id="JABFAD010000006">
    <property type="protein sequence ID" value="MBA0801351.1"/>
    <property type="molecule type" value="Genomic_DNA"/>
</dbReference>
<dbReference type="AlphaFoldDB" id="A0A7J9GUT6"/>
<accession>A0A7J9GUT6</accession>